<dbReference type="PIRSF" id="PIRSF037225">
    <property type="entry name" value="UCP037225"/>
    <property type="match status" value="1"/>
</dbReference>
<protein>
    <submittedName>
        <fullName evidence="1">CPXCG motif-containing cysteine-rich protein</fullName>
    </submittedName>
</protein>
<dbReference type="SUPFAM" id="SSF57783">
    <property type="entry name" value="Zinc beta-ribbon"/>
    <property type="match status" value="1"/>
</dbReference>
<dbReference type="InterPro" id="IPR025990">
    <property type="entry name" value="zinc_ribbon_bacterial"/>
</dbReference>
<comment type="caution">
    <text evidence="1">The sequence shown here is derived from an EMBL/GenBank/DDBJ whole genome shotgun (WGS) entry which is preliminary data.</text>
</comment>
<organism evidence="1 2">
    <name type="scientific">Paraglaciecola aquimarina</name>
    <dbReference type="NCBI Taxonomy" id="1235557"/>
    <lineage>
        <taxon>Bacteria</taxon>
        <taxon>Pseudomonadati</taxon>
        <taxon>Pseudomonadota</taxon>
        <taxon>Gammaproteobacteria</taxon>
        <taxon>Alteromonadales</taxon>
        <taxon>Alteromonadaceae</taxon>
        <taxon>Paraglaciecola</taxon>
    </lineage>
</organism>
<name>A0ABU3SRQ7_9ALTE</name>
<dbReference type="EMBL" id="JAWDIO010000002">
    <property type="protein sequence ID" value="MDU0352671.1"/>
    <property type="molecule type" value="Genomic_DNA"/>
</dbReference>
<dbReference type="Proteomes" id="UP001247805">
    <property type="component" value="Unassembled WGS sequence"/>
</dbReference>
<proteinExistence type="predicted"/>
<dbReference type="InterPro" id="IPR017143">
    <property type="entry name" value="UCP037225"/>
</dbReference>
<sequence>MSLTTNSEFSCPYCMEVNDIEVDLDNDINQQLIVDCQICCCPIEITITTGLHDPINIIATTDSE</sequence>
<accession>A0ABU3SRQ7</accession>
<dbReference type="RefSeq" id="WP_316024383.1">
    <property type="nucleotide sequence ID" value="NZ_JAWDIO010000002.1"/>
</dbReference>
<keyword evidence="2" id="KW-1185">Reference proteome</keyword>
<dbReference type="Pfam" id="PF14255">
    <property type="entry name" value="Zn_ribbon_21"/>
    <property type="match status" value="1"/>
</dbReference>
<reference evidence="1 2" key="1">
    <citation type="submission" date="2023-10" db="EMBL/GenBank/DDBJ databases">
        <title>Glaciecola aquimarina strain GGW-M5 nov., isolated from a coastal seawater.</title>
        <authorList>
            <person name="Bayburt H."/>
            <person name="Kim J.M."/>
            <person name="Choi B.J."/>
            <person name="Jeon C.O."/>
        </authorList>
    </citation>
    <scope>NUCLEOTIDE SEQUENCE [LARGE SCALE GENOMIC DNA]</scope>
    <source>
        <strain evidence="1 2">KCTC 32108</strain>
    </source>
</reference>
<gene>
    <name evidence="1" type="ORF">RS130_00965</name>
</gene>
<evidence type="ECO:0000313" key="1">
    <source>
        <dbReference type="EMBL" id="MDU0352671.1"/>
    </source>
</evidence>
<evidence type="ECO:0000313" key="2">
    <source>
        <dbReference type="Proteomes" id="UP001247805"/>
    </source>
</evidence>